<keyword evidence="3 6" id="KW-0812">Transmembrane</keyword>
<keyword evidence="4 6" id="KW-1133">Transmembrane helix</keyword>
<feature type="transmembrane region" description="Helical" evidence="6">
    <location>
        <begin position="41"/>
        <end position="61"/>
    </location>
</feature>
<evidence type="ECO:0000256" key="2">
    <source>
        <dbReference type="ARBA" id="ARBA00022475"/>
    </source>
</evidence>
<evidence type="ECO:0000313" key="8">
    <source>
        <dbReference type="Proteomes" id="UP000602442"/>
    </source>
</evidence>
<organism evidence="7 8">
    <name type="scientific">Aurantiacibacter sediminis</name>
    <dbReference type="NCBI Taxonomy" id="2793064"/>
    <lineage>
        <taxon>Bacteria</taxon>
        <taxon>Pseudomonadati</taxon>
        <taxon>Pseudomonadota</taxon>
        <taxon>Alphaproteobacteria</taxon>
        <taxon>Sphingomonadales</taxon>
        <taxon>Erythrobacteraceae</taxon>
        <taxon>Aurantiacibacter</taxon>
    </lineage>
</organism>
<feature type="transmembrane region" description="Helical" evidence="6">
    <location>
        <begin position="240"/>
        <end position="259"/>
    </location>
</feature>
<gene>
    <name evidence="7" type="ORF">I5L03_06105</name>
</gene>
<keyword evidence="8" id="KW-1185">Reference proteome</keyword>
<sequence>MIRRALTNTGWLMGARAINAVLSLVYLAIATRELGPERFGIFVIAFTFAQLVVGFCSFQTWQSIIRWGQDDDGRKTATGFALALDSLTIVVGAILGALILFNFHEVLLLPDKMVVPTYLFTLASLLAIRSTPIGLLRLHDRYDRAAIADATTSIVRALGAGVVVVTHPSIQSFLIVWGAAEVLTAAIYWWLAARTEPIHWQRYSLRRLPREAKARGEKVWSFAIGTSLTGILSIASRQLLVVLTGVFGGAALAGVYRVANQLGDGLLKLAQALLKAVYPELVRNPDAAKALTTKLTRIAIFTGVIVVAFGLLAGEWIITAIAGREYLAAFVPMIVLAGAASIELAGASLEALLVARGHAIRNFLLRGIPLAIGLIMLPWLIDWFGATGAALVVLGTSLASVTGFILATRDQKVVEKGR</sequence>
<keyword evidence="5 6" id="KW-0472">Membrane</keyword>
<comment type="caution">
    <text evidence="7">The sequence shown here is derived from an EMBL/GenBank/DDBJ whole genome shotgun (WGS) entry which is preliminary data.</text>
</comment>
<evidence type="ECO:0000256" key="5">
    <source>
        <dbReference type="ARBA" id="ARBA00023136"/>
    </source>
</evidence>
<feature type="transmembrane region" description="Helical" evidence="6">
    <location>
        <begin position="327"/>
        <end position="351"/>
    </location>
</feature>
<feature type="transmembrane region" description="Helical" evidence="6">
    <location>
        <begin position="363"/>
        <end position="381"/>
    </location>
</feature>
<accession>A0ABS0N2G4</accession>
<evidence type="ECO:0000256" key="4">
    <source>
        <dbReference type="ARBA" id="ARBA00022989"/>
    </source>
</evidence>
<dbReference type="Pfam" id="PF01943">
    <property type="entry name" value="Polysacc_synt"/>
    <property type="match status" value="1"/>
</dbReference>
<dbReference type="RefSeq" id="WP_197920871.1">
    <property type="nucleotide sequence ID" value="NZ_CAWPTA010000007.1"/>
</dbReference>
<dbReference type="InterPro" id="IPR002797">
    <property type="entry name" value="Polysacc_synth"/>
</dbReference>
<feature type="transmembrane region" description="Helical" evidence="6">
    <location>
        <begin position="82"/>
        <end position="103"/>
    </location>
</feature>
<proteinExistence type="predicted"/>
<comment type="subcellular location">
    <subcellularLocation>
        <location evidence="1">Cell membrane</location>
        <topology evidence="1">Multi-pass membrane protein</topology>
    </subcellularLocation>
</comment>
<reference evidence="7 8" key="1">
    <citation type="submission" date="2020-11" db="EMBL/GenBank/DDBJ databases">
        <title>Erythrobacter sediminis sp. nov., a marine bacterium from a tidal flat of Garorim Bay.</title>
        <authorList>
            <person name="Kim D."/>
            <person name="Yoo Y."/>
            <person name="Kim J.-J."/>
        </authorList>
    </citation>
    <scope>NUCLEOTIDE SEQUENCE [LARGE SCALE GENOMIC DNA]</scope>
    <source>
        <strain evidence="7 8">JGD-13</strain>
    </source>
</reference>
<protein>
    <submittedName>
        <fullName evidence="7">Oligosaccharide flippase family protein</fullName>
    </submittedName>
</protein>
<feature type="transmembrane region" description="Helical" evidence="6">
    <location>
        <begin position="12"/>
        <end position="29"/>
    </location>
</feature>
<evidence type="ECO:0000256" key="1">
    <source>
        <dbReference type="ARBA" id="ARBA00004651"/>
    </source>
</evidence>
<evidence type="ECO:0000256" key="6">
    <source>
        <dbReference type="SAM" id="Phobius"/>
    </source>
</evidence>
<feature type="transmembrane region" description="Helical" evidence="6">
    <location>
        <begin position="115"/>
        <end position="135"/>
    </location>
</feature>
<dbReference type="EMBL" id="JAEANY010000002">
    <property type="protein sequence ID" value="MBH5322155.1"/>
    <property type="molecule type" value="Genomic_DNA"/>
</dbReference>
<dbReference type="Proteomes" id="UP000602442">
    <property type="component" value="Unassembled WGS sequence"/>
</dbReference>
<feature type="transmembrane region" description="Helical" evidence="6">
    <location>
        <begin position="298"/>
        <end position="321"/>
    </location>
</feature>
<dbReference type="PANTHER" id="PTHR30250">
    <property type="entry name" value="PST FAMILY PREDICTED COLANIC ACID TRANSPORTER"/>
    <property type="match status" value="1"/>
</dbReference>
<evidence type="ECO:0000256" key="3">
    <source>
        <dbReference type="ARBA" id="ARBA00022692"/>
    </source>
</evidence>
<evidence type="ECO:0000313" key="7">
    <source>
        <dbReference type="EMBL" id="MBH5322155.1"/>
    </source>
</evidence>
<name>A0ABS0N2G4_9SPHN</name>
<dbReference type="InterPro" id="IPR050833">
    <property type="entry name" value="Poly_Biosynth_Transport"/>
</dbReference>
<keyword evidence="2" id="KW-1003">Cell membrane</keyword>
<feature type="transmembrane region" description="Helical" evidence="6">
    <location>
        <begin position="387"/>
        <end position="408"/>
    </location>
</feature>
<dbReference type="PANTHER" id="PTHR30250:SF31">
    <property type="entry name" value="INNER MEMBRANE PROTEIN YGHQ"/>
    <property type="match status" value="1"/>
</dbReference>